<name>A0A164PF77_9NOCA</name>
<feature type="compositionally biased region" description="Low complexity" evidence="2">
    <location>
        <begin position="236"/>
        <end position="250"/>
    </location>
</feature>
<comment type="caution">
    <text evidence="3">The sequence shown here is derived from an EMBL/GenBank/DDBJ whole genome shotgun (WGS) entry which is preliminary data.</text>
</comment>
<gene>
    <name evidence="3" type="ORF">AWN90_19095</name>
</gene>
<dbReference type="STRING" id="455432.AWN90_19095"/>
<feature type="coiled-coil region" evidence="1">
    <location>
        <begin position="189"/>
        <end position="223"/>
    </location>
</feature>
<evidence type="ECO:0000256" key="1">
    <source>
        <dbReference type="SAM" id="Coils"/>
    </source>
</evidence>
<reference evidence="3 4" key="1">
    <citation type="submission" date="2016-04" db="EMBL/GenBank/DDBJ databases">
        <authorList>
            <person name="Evans L.H."/>
            <person name="Alamgir A."/>
            <person name="Owens N."/>
            <person name="Weber N.D."/>
            <person name="Virtaneva K."/>
            <person name="Barbian K."/>
            <person name="Babar A."/>
            <person name="Rosenke K."/>
        </authorList>
    </citation>
    <scope>NUCLEOTIDE SEQUENCE [LARGE SCALE GENOMIC DNA]</scope>
    <source>
        <strain evidence="3 4">IFM 0406</strain>
    </source>
</reference>
<dbReference type="EMBL" id="LWGR01000003">
    <property type="protein sequence ID" value="KZM75488.1"/>
    <property type="molecule type" value="Genomic_DNA"/>
</dbReference>
<feature type="region of interest" description="Disordered" evidence="2">
    <location>
        <begin position="231"/>
        <end position="337"/>
    </location>
</feature>
<accession>A0A164PF77</accession>
<sequence>MPDDVRRQINLAVREDNRRKAVEYQSARTKIEAAVRDHQHNMLVGYRPRCAETHDTWFTRQQQLGKQRLAIEQAINAEPRLTTEDRGQAVAALSVAHHAPSTPALPVFTPHPPTGLQALRARVQAKLAQWRAGQLSDKQRRMAEAWEQVHRERREQAQRLAGPEAAETLDLSRALGLHDHGVWLSRDTHTQQQAQIGELEATVQTLRTEKDQLAQTVAELTARLDQLVRPTANQAPSEQQQKPPERQQPSTDQVKPDPAAPENPVVGETETLSTDSALPADETPAETAESDKATADLIGAAHPNFVTPQPKPTASTQTTAEHQHVVSAPSAGDGLDI</sequence>
<evidence type="ECO:0000313" key="4">
    <source>
        <dbReference type="Proteomes" id="UP000076512"/>
    </source>
</evidence>
<evidence type="ECO:0000256" key="2">
    <source>
        <dbReference type="SAM" id="MobiDB-lite"/>
    </source>
</evidence>
<keyword evidence="4" id="KW-1185">Reference proteome</keyword>
<dbReference type="AlphaFoldDB" id="A0A164PF77"/>
<protein>
    <submittedName>
        <fullName evidence="3">Uncharacterized protein</fullName>
    </submittedName>
</protein>
<proteinExistence type="predicted"/>
<keyword evidence="1" id="KW-0175">Coiled coil</keyword>
<organism evidence="3 4">
    <name type="scientific">Nocardia terpenica</name>
    <dbReference type="NCBI Taxonomy" id="455432"/>
    <lineage>
        <taxon>Bacteria</taxon>
        <taxon>Bacillati</taxon>
        <taxon>Actinomycetota</taxon>
        <taxon>Actinomycetes</taxon>
        <taxon>Mycobacteriales</taxon>
        <taxon>Nocardiaceae</taxon>
        <taxon>Nocardia</taxon>
    </lineage>
</organism>
<evidence type="ECO:0000313" key="3">
    <source>
        <dbReference type="EMBL" id="KZM75488.1"/>
    </source>
</evidence>
<dbReference type="Proteomes" id="UP000076512">
    <property type="component" value="Unassembled WGS sequence"/>
</dbReference>